<dbReference type="EMBL" id="JAUZQC010000020">
    <property type="protein sequence ID" value="KAK5853195.1"/>
    <property type="molecule type" value="Genomic_DNA"/>
</dbReference>
<keyword evidence="2" id="KW-1185">Reference proteome</keyword>
<evidence type="ECO:0000313" key="1">
    <source>
        <dbReference type="EMBL" id="KAK5853195.1"/>
    </source>
</evidence>
<proteinExistence type="predicted"/>
<reference evidence="1 2" key="1">
    <citation type="journal article" date="2023" name="Genes (Basel)">
        <title>Chromosome-Level Genome Assembly and Circadian Gene Repertoire of the Patagonia Blennie Eleginops maclovinus-The Closest Ancestral Proxy of Antarctic Cryonotothenioids.</title>
        <authorList>
            <person name="Cheng C.C."/>
            <person name="Rivera-Colon A.G."/>
            <person name="Minhas B.F."/>
            <person name="Wilson L."/>
            <person name="Rayamajhi N."/>
            <person name="Vargas-Chacoff L."/>
            <person name="Catchen J.M."/>
        </authorList>
    </citation>
    <scope>NUCLEOTIDE SEQUENCE [LARGE SCALE GENOMIC DNA]</scope>
    <source>
        <strain evidence="1">JMC-PN-2008</strain>
    </source>
</reference>
<organism evidence="1 2">
    <name type="scientific">Eleginops maclovinus</name>
    <name type="common">Patagonian blennie</name>
    <name type="synonym">Eleginus maclovinus</name>
    <dbReference type="NCBI Taxonomy" id="56733"/>
    <lineage>
        <taxon>Eukaryota</taxon>
        <taxon>Metazoa</taxon>
        <taxon>Chordata</taxon>
        <taxon>Craniata</taxon>
        <taxon>Vertebrata</taxon>
        <taxon>Euteleostomi</taxon>
        <taxon>Actinopterygii</taxon>
        <taxon>Neopterygii</taxon>
        <taxon>Teleostei</taxon>
        <taxon>Neoteleostei</taxon>
        <taxon>Acanthomorphata</taxon>
        <taxon>Eupercaria</taxon>
        <taxon>Perciformes</taxon>
        <taxon>Notothenioidei</taxon>
        <taxon>Eleginopidae</taxon>
        <taxon>Eleginops</taxon>
    </lineage>
</organism>
<dbReference type="Proteomes" id="UP001346869">
    <property type="component" value="Unassembled WGS sequence"/>
</dbReference>
<gene>
    <name evidence="1" type="ORF">PBY51_007004</name>
</gene>
<evidence type="ECO:0000313" key="2">
    <source>
        <dbReference type="Proteomes" id="UP001346869"/>
    </source>
</evidence>
<comment type="caution">
    <text evidence="1">The sequence shown here is derived from an EMBL/GenBank/DDBJ whole genome shotgun (WGS) entry which is preliminary data.</text>
</comment>
<name>A0AAN7X5C1_ELEMC</name>
<accession>A0AAN7X5C1</accession>
<protein>
    <submittedName>
        <fullName evidence="1">Uncharacterized protein</fullName>
    </submittedName>
</protein>
<sequence>MKSAVHLQQLLSGIIRASRLTSSSDLTLTVSFHSSFASLPSADLKYKSPLASPSPFCAFLPLIPTVSSSLTPPFLFSFLLIPSGLQTLCLTGAPITLPRVQHRSITQ</sequence>
<reference evidence="1 2" key="2">
    <citation type="journal article" date="2023" name="Mol. Biol. Evol.">
        <title>Genomics of Secondarily Temperate Adaptation in the Only Non-Antarctic Icefish.</title>
        <authorList>
            <person name="Rivera-Colon A.G."/>
            <person name="Rayamajhi N."/>
            <person name="Minhas B.F."/>
            <person name="Madrigal G."/>
            <person name="Bilyk K.T."/>
            <person name="Yoon V."/>
            <person name="Hune M."/>
            <person name="Gregory S."/>
            <person name="Cheng C.H.C."/>
            <person name="Catchen J.M."/>
        </authorList>
    </citation>
    <scope>NUCLEOTIDE SEQUENCE [LARGE SCALE GENOMIC DNA]</scope>
    <source>
        <strain evidence="1">JMC-PN-2008</strain>
    </source>
</reference>
<dbReference type="AlphaFoldDB" id="A0AAN7X5C1"/>